<protein>
    <submittedName>
        <fullName evidence="1">Uncharacterized protein</fullName>
    </submittedName>
</protein>
<evidence type="ECO:0000313" key="2">
    <source>
        <dbReference type="Proteomes" id="UP001454036"/>
    </source>
</evidence>
<reference evidence="1 2" key="1">
    <citation type="submission" date="2024-01" db="EMBL/GenBank/DDBJ databases">
        <title>The complete chloroplast genome sequence of Lithospermum erythrorhizon: insights into the phylogenetic relationship among Boraginaceae species and the maternal lineages of purple gromwells.</title>
        <authorList>
            <person name="Okada T."/>
            <person name="Watanabe K."/>
        </authorList>
    </citation>
    <scope>NUCLEOTIDE SEQUENCE [LARGE SCALE GENOMIC DNA]</scope>
</reference>
<dbReference type="EMBL" id="BAABME010014213">
    <property type="protein sequence ID" value="GAA0186976.1"/>
    <property type="molecule type" value="Genomic_DNA"/>
</dbReference>
<dbReference type="PANTHER" id="PTHR34222">
    <property type="entry name" value="GAG_PRE-INTEGRS DOMAIN-CONTAINING PROTEIN"/>
    <property type="match status" value="1"/>
</dbReference>
<organism evidence="1 2">
    <name type="scientific">Lithospermum erythrorhizon</name>
    <name type="common">Purple gromwell</name>
    <name type="synonym">Lithospermum officinale var. erythrorhizon</name>
    <dbReference type="NCBI Taxonomy" id="34254"/>
    <lineage>
        <taxon>Eukaryota</taxon>
        <taxon>Viridiplantae</taxon>
        <taxon>Streptophyta</taxon>
        <taxon>Embryophyta</taxon>
        <taxon>Tracheophyta</taxon>
        <taxon>Spermatophyta</taxon>
        <taxon>Magnoliopsida</taxon>
        <taxon>eudicotyledons</taxon>
        <taxon>Gunneridae</taxon>
        <taxon>Pentapetalae</taxon>
        <taxon>asterids</taxon>
        <taxon>lamiids</taxon>
        <taxon>Boraginales</taxon>
        <taxon>Boraginaceae</taxon>
        <taxon>Boraginoideae</taxon>
        <taxon>Lithospermeae</taxon>
        <taxon>Lithospermum</taxon>
    </lineage>
</organism>
<dbReference type="PANTHER" id="PTHR34222:SF79">
    <property type="entry name" value="RETROVIRUS-RELATED POL POLYPROTEIN FROM TRANSPOSON TNT 1-94"/>
    <property type="match status" value="1"/>
</dbReference>
<proteinExistence type="predicted"/>
<dbReference type="Proteomes" id="UP001454036">
    <property type="component" value="Unassembled WGS sequence"/>
</dbReference>
<dbReference type="AlphaFoldDB" id="A0AAV3S3E9"/>
<name>A0AAV3S3E9_LITER</name>
<sequence>MSVVVYYSKLKRLWDEFNELEPPSVCKCIAGCPCNVTQDFLKKEQRKKLMQFLIELNEKYDAIKYKILTMEPGLQSFVDKKVVKK</sequence>
<accession>A0AAV3S3E9</accession>
<gene>
    <name evidence="1" type="ORF">LIER_34264</name>
</gene>
<evidence type="ECO:0000313" key="1">
    <source>
        <dbReference type="EMBL" id="GAA0186976.1"/>
    </source>
</evidence>
<keyword evidence="2" id="KW-1185">Reference proteome</keyword>
<comment type="caution">
    <text evidence="1">The sequence shown here is derived from an EMBL/GenBank/DDBJ whole genome shotgun (WGS) entry which is preliminary data.</text>
</comment>